<name>N9LTV8_9GAMM</name>
<proteinExistence type="predicted"/>
<gene>
    <name evidence="1" type="ORF">F900_02449</name>
</gene>
<evidence type="ECO:0000313" key="2">
    <source>
        <dbReference type="Proteomes" id="UP000013248"/>
    </source>
</evidence>
<organism evidence="1 2">
    <name type="scientific">Acinetobacter modestus</name>
    <dbReference type="NCBI Taxonomy" id="1776740"/>
    <lineage>
        <taxon>Bacteria</taxon>
        <taxon>Pseudomonadati</taxon>
        <taxon>Pseudomonadota</taxon>
        <taxon>Gammaproteobacteria</taxon>
        <taxon>Moraxellales</taxon>
        <taxon>Moraxellaceae</taxon>
        <taxon>Acinetobacter</taxon>
    </lineage>
</organism>
<evidence type="ECO:0000313" key="1">
    <source>
        <dbReference type="EMBL" id="ENW99643.1"/>
    </source>
</evidence>
<evidence type="ECO:0008006" key="3">
    <source>
        <dbReference type="Google" id="ProtNLM"/>
    </source>
</evidence>
<dbReference type="EMBL" id="APRP01000028">
    <property type="protein sequence ID" value="ENW99643.1"/>
    <property type="molecule type" value="Genomic_DNA"/>
</dbReference>
<protein>
    <recommendedName>
        <fullName evidence="3">ISXO2-like transposase domain-containing protein</fullName>
    </recommendedName>
</protein>
<sequence length="95" mass="10891">MKISNCKLNRKVQLRLLEFFILEVTARSAADLLDIHPNSAALFYTKIRQVITYYLEQEATEIFDGQVELDESYFGGVRKGKQGRGALVKSLYLVF</sequence>
<dbReference type="HOGENOM" id="CLU_044348_11_2_6"/>
<dbReference type="Proteomes" id="UP000013248">
    <property type="component" value="Unassembled WGS sequence"/>
</dbReference>
<dbReference type="eggNOG" id="COG3676">
    <property type="taxonomic scope" value="Bacteria"/>
</dbReference>
<reference evidence="1 2" key="1">
    <citation type="submission" date="2013-02" db="EMBL/GenBank/DDBJ databases">
        <title>The Genome Sequence of Acinetobacter sp. ANC 3862.</title>
        <authorList>
            <consortium name="The Broad Institute Genome Sequencing Platform"/>
            <consortium name="The Broad Institute Genome Sequencing Center for Infectious Disease"/>
            <person name="Cerqueira G."/>
            <person name="Feldgarden M."/>
            <person name="Courvalin P."/>
            <person name="Perichon B."/>
            <person name="Grillot-Courvalin C."/>
            <person name="Clermont D."/>
            <person name="Rocha E."/>
            <person name="Yoon E.-J."/>
            <person name="Nemec A."/>
            <person name="Walker B."/>
            <person name="Young S.K."/>
            <person name="Zeng Q."/>
            <person name="Gargeya S."/>
            <person name="Fitzgerald M."/>
            <person name="Haas B."/>
            <person name="Abouelleil A."/>
            <person name="Alvarado L."/>
            <person name="Arachchi H.M."/>
            <person name="Berlin A.M."/>
            <person name="Chapman S.B."/>
            <person name="Dewar J."/>
            <person name="Goldberg J."/>
            <person name="Griggs A."/>
            <person name="Gujja S."/>
            <person name="Hansen M."/>
            <person name="Howarth C."/>
            <person name="Imamovic A."/>
            <person name="Larimer J."/>
            <person name="McCowan C."/>
            <person name="Murphy C."/>
            <person name="Neiman D."/>
            <person name="Pearson M."/>
            <person name="Priest M."/>
            <person name="Roberts A."/>
            <person name="Saif S."/>
            <person name="Shea T."/>
            <person name="Sisk P."/>
            <person name="Sykes S."/>
            <person name="Wortman J."/>
            <person name="Nusbaum C."/>
            <person name="Birren B."/>
        </authorList>
    </citation>
    <scope>NUCLEOTIDE SEQUENCE [LARGE SCALE GENOMIC DNA]</scope>
    <source>
        <strain evidence="1 2">ANC 3862</strain>
    </source>
</reference>
<accession>N9LTV8</accession>
<dbReference type="STRING" id="1217705.F900_02449"/>
<dbReference type="AlphaFoldDB" id="N9LTV8"/>
<comment type="caution">
    <text evidence="1">The sequence shown here is derived from an EMBL/GenBank/DDBJ whole genome shotgun (WGS) entry which is preliminary data.</text>
</comment>